<comment type="function">
    <text evidence="8">Required for the formation of axial filaments and for anchoring the origin regions at the cell poles in sporulating cells, thus ensuring proper chromosome segregation in the prespore. Binds in a dispersed manner throughout the chromosome but preferentially to sites clustered in the origin portion of the chromosome, causing condensation of the chromosome and its remodeling into an elongated, anchored structure.</text>
</comment>
<evidence type="ECO:0000256" key="1">
    <source>
        <dbReference type="ARBA" id="ARBA00022490"/>
    </source>
</evidence>
<sequence length="178" mass="20434">MEMFKTKEAAEQLSVSQTTIKRWAAMFPASFPKDRFGHYIFTTQEVSLLKSIKERLEQGESLDSITLAENKPQAEPMPITRALPVTEPPLQEVWSRLGRIERSLDQKADEVVSVQLLQQRQELEDLRRMIQQLAVSIESIQQPRLQAAAAYEEMHPLAAMKLKTPPKKRGLLRTFFSL</sequence>
<keyword evidence="5 8" id="KW-0175">Coiled coil</keyword>
<keyword evidence="1 8" id="KW-0963">Cytoplasm</keyword>
<dbReference type="InterPro" id="IPR000551">
    <property type="entry name" value="MerR-type_HTH_dom"/>
</dbReference>
<dbReference type="Proteomes" id="UP000199050">
    <property type="component" value="Unassembled WGS sequence"/>
</dbReference>
<reference evidence="11" key="1">
    <citation type="submission" date="2016-10" db="EMBL/GenBank/DDBJ databases">
        <authorList>
            <person name="Varghese N."/>
            <person name="Submissions S."/>
        </authorList>
    </citation>
    <scope>NUCLEOTIDE SEQUENCE [LARGE SCALE GENOMIC DNA]</scope>
    <source>
        <strain evidence="11">CGMCC 1.11012</strain>
    </source>
</reference>
<feature type="domain" description="HTH merR-type" evidence="9">
    <location>
        <begin position="5"/>
        <end position="66"/>
    </location>
</feature>
<keyword evidence="2 8" id="KW-0132">Cell division</keyword>
<keyword evidence="11" id="KW-1185">Reference proteome</keyword>
<evidence type="ECO:0000313" key="11">
    <source>
        <dbReference type="Proteomes" id="UP000199050"/>
    </source>
</evidence>
<evidence type="ECO:0000256" key="8">
    <source>
        <dbReference type="HAMAP-Rule" id="MF_01170"/>
    </source>
</evidence>
<dbReference type="HAMAP" id="MF_01170">
    <property type="entry name" value="RacA"/>
    <property type="match status" value="1"/>
</dbReference>
<feature type="DNA-binding region" description="H-T-H motif" evidence="8">
    <location>
        <begin position="6"/>
        <end position="26"/>
    </location>
</feature>
<evidence type="ECO:0000259" key="9">
    <source>
        <dbReference type="Pfam" id="PF13411"/>
    </source>
</evidence>
<keyword evidence="4 8" id="KW-0749">Sporulation</keyword>
<protein>
    <recommendedName>
        <fullName evidence="8">Chromosome-anchoring protein RacA</fullName>
    </recommendedName>
</protein>
<organism evidence="10 11">
    <name type="scientific">Paenibacillus typhae</name>
    <dbReference type="NCBI Taxonomy" id="1174501"/>
    <lineage>
        <taxon>Bacteria</taxon>
        <taxon>Bacillati</taxon>
        <taxon>Bacillota</taxon>
        <taxon>Bacilli</taxon>
        <taxon>Bacillales</taxon>
        <taxon>Paenibacillaceae</taxon>
        <taxon>Paenibacillus</taxon>
    </lineage>
</organism>
<evidence type="ECO:0000256" key="4">
    <source>
        <dbReference type="ARBA" id="ARBA00022969"/>
    </source>
</evidence>
<dbReference type="OrthoDB" id="2991292at2"/>
<dbReference type="InterPro" id="IPR009061">
    <property type="entry name" value="DNA-bd_dom_put_sf"/>
</dbReference>
<evidence type="ECO:0000256" key="5">
    <source>
        <dbReference type="ARBA" id="ARBA00023054"/>
    </source>
</evidence>
<dbReference type="GO" id="GO:0005737">
    <property type="term" value="C:cytoplasm"/>
    <property type="evidence" value="ECO:0007669"/>
    <property type="project" value="UniProtKB-SubCell"/>
</dbReference>
<dbReference type="GO" id="GO:0007059">
    <property type="term" value="P:chromosome segregation"/>
    <property type="evidence" value="ECO:0007669"/>
    <property type="project" value="UniProtKB-UniRule"/>
</dbReference>
<dbReference type="RefSeq" id="WP_090717298.1">
    <property type="nucleotide sequence ID" value="NZ_CBCSKY010000036.1"/>
</dbReference>
<proteinExistence type="inferred from homology"/>
<name>A0A1G8ZLL3_9BACL</name>
<dbReference type="GO" id="GO:0003690">
    <property type="term" value="F:double-stranded DNA binding"/>
    <property type="evidence" value="ECO:0007669"/>
    <property type="project" value="UniProtKB-UniRule"/>
</dbReference>
<dbReference type="GO" id="GO:0030435">
    <property type="term" value="P:sporulation resulting in formation of a cellular spore"/>
    <property type="evidence" value="ECO:0007669"/>
    <property type="project" value="UniProtKB-UniRule"/>
</dbReference>
<evidence type="ECO:0000313" key="10">
    <source>
        <dbReference type="EMBL" id="SDK15956.1"/>
    </source>
</evidence>
<dbReference type="GO" id="GO:0030261">
    <property type="term" value="P:chromosome condensation"/>
    <property type="evidence" value="ECO:0007669"/>
    <property type="project" value="UniProtKB-UniRule"/>
</dbReference>
<evidence type="ECO:0000256" key="2">
    <source>
        <dbReference type="ARBA" id="ARBA00022618"/>
    </source>
</evidence>
<evidence type="ECO:0000256" key="6">
    <source>
        <dbReference type="ARBA" id="ARBA00023125"/>
    </source>
</evidence>
<keyword evidence="3 8" id="KW-0159">Chromosome partition</keyword>
<comment type="similarity">
    <text evidence="8">Belongs to the RacA family.</text>
</comment>
<dbReference type="GO" id="GO:0006355">
    <property type="term" value="P:regulation of DNA-templated transcription"/>
    <property type="evidence" value="ECO:0007669"/>
    <property type="project" value="InterPro"/>
</dbReference>
<dbReference type="STRING" id="1174501.SAMN05216192_13330"/>
<evidence type="ECO:0000256" key="7">
    <source>
        <dbReference type="ARBA" id="ARBA00023306"/>
    </source>
</evidence>
<keyword evidence="7 8" id="KW-0131">Cell cycle</keyword>
<dbReference type="Pfam" id="PF13411">
    <property type="entry name" value="MerR_1"/>
    <property type="match status" value="1"/>
</dbReference>
<dbReference type="SUPFAM" id="SSF46955">
    <property type="entry name" value="Putative DNA-binding domain"/>
    <property type="match status" value="1"/>
</dbReference>
<dbReference type="Gene3D" id="1.10.1660.10">
    <property type="match status" value="1"/>
</dbReference>
<dbReference type="InterPro" id="IPR023522">
    <property type="entry name" value="Chrosome_anchoring_RacA"/>
</dbReference>
<accession>A0A1G8ZLL3</accession>
<dbReference type="AlphaFoldDB" id="A0A1G8ZLL3"/>
<comment type="subcellular location">
    <subcellularLocation>
        <location evidence="8">Cytoplasm</location>
    </subcellularLocation>
    <text evidence="8">Localizes to cell poles and nucleoid.</text>
</comment>
<gene>
    <name evidence="8" type="primary">racA</name>
    <name evidence="10" type="ORF">SAMN05216192_13330</name>
</gene>
<dbReference type="GO" id="GO:0008356">
    <property type="term" value="P:asymmetric cell division"/>
    <property type="evidence" value="ECO:0007669"/>
    <property type="project" value="UniProtKB-UniRule"/>
</dbReference>
<dbReference type="EMBL" id="FNDX01000033">
    <property type="protein sequence ID" value="SDK15956.1"/>
    <property type="molecule type" value="Genomic_DNA"/>
</dbReference>
<keyword evidence="6 8" id="KW-0238">DNA-binding</keyword>
<evidence type="ECO:0000256" key="3">
    <source>
        <dbReference type="ARBA" id="ARBA00022829"/>
    </source>
</evidence>